<evidence type="ECO:0000256" key="4">
    <source>
        <dbReference type="ARBA" id="ARBA00022496"/>
    </source>
</evidence>
<keyword evidence="8 12" id="KW-0798">TonB box</keyword>
<dbReference type="GO" id="GO:0006826">
    <property type="term" value="P:iron ion transport"/>
    <property type="evidence" value="ECO:0007669"/>
    <property type="project" value="UniProtKB-KW"/>
</dbReference>
<dbReference type="InterPro" id="IPR039426">
    <property type="entry name" value="TonB-dep_rcpt-like"/>
</dbReference>
<accession>A0A537KCT2</accession>
<dbReference type="Gene3D" id="2.40.170.20">
    <property type="entry name" value="TonB-dependent receptor, beta-barrel domain"/>
    <property type="match status" value="2"/>
</dbReference>
<dbReference type="Proteomes" id="UP000318509">
    <property type="component" value="Unassembled WGS sequence"/>
</dbReference>
<feature type="domain" description="TonB-dependent receptor plug" evidence="15">
    <location>
        <begin position="51"/>
        <end position="165"/>
    </location>
</feature>
<reference evidence="16 17" key="1">
    <citation type="journal article" date="2019" name="Nat. Microbiol.">
        <title>Mediterranean grassland soil C-N compound turnover is dependent on rainfall and depth, and is mediated by genomically divergent microorganisms.</title>
        <authorList>
            <person name="Diamond S."/>
            <person name="Andeer P.F."/>
            <person name="Li Z."/>
            <person name="Crits-Christoph A."/>
            <person name="Burstein D."/>
            <person name="Anantharaman K."/>
            <person name="Lane K.R."/>
            <person name="Thomas B.C."/>
            <person name="Pan C."/>
            <person name="Northen T.R."/>
            <person name="Banfield J.F."/>
        </authorList>
    </citation>
    <scope>NUCLEOTIDE SEQUENCE [LARGE SCALE GENOMIC DNA]</scope>
    <source>
        <strain evidence="16">NP_3</strain>
    </source>
</reference>
<keyword evidence="3 11" id="KW-1134">Transmembrane beta strand</keyword>
<dbReference type="InterPro" id="IPR000531">
    <property type="entry name" value="Beta-barrel_TonB"/>
</dbReference>
<keyword evidence="13" id="KW-0732">Signal</keyword>
<evidence type="ECO:0000313" key="16">
    <source>
        <dbReference type="EMBL" id="TMI93587.1"/>
    </source>
</evidence>
<evidence type="ECO:0000259" key="15">
    <source>
        <dbReference type="Pfam" id="PF07715"/>
    </source>
</evidence>
<protein>
    <submittedName>
        <fullName evidence="16">TonB-dependent receptor</fullName>
    </submittedName>
</protein>
<evidence type="ECO:0000256" key="13">
    <source>
        <dbReference type="SAM" id="SignalP"/>
    </source>
</evidence>
<evidence type="ECO:0000256" key="6">
    <source>
        <dbReference type="ARBA" id="ARBA00023004"/>
    </source>
</evidence>
<evidence type="ECO:0000256" key="9">
    <source>
        <dbReference type="ARBA" id="ARBA00023136"/>
    </source>
</evidence>
<evidence type="ECO:0000256" key="5">
    <source>
        <dbReference type="ARBA" id="ARBA00022692"/>
    </source>
</evidence>
<keyword evidence="7" id="KW-0406">Ion transport</keyword>
<evidence type="ECO:0000256" key="1">
    <source>
        <dbReference type="ARBA" id="ARBA00004571"/>
    </source>
</evidence>
<dbReference type="PROSITE" id="PS52016">
    <property type="entry name" value="TONB_DEPENDENT_REC_3"/>
    <property type="match status" value="1"/>
</dbReference>
<comment type="subcellular location">
    <subcellularLocation>
        <location evidence="1 11">Cell outer membrane</location>
        <topology evidence="1 11">Multi-pass membrane protein</topology>
    </subcellularLocation>
</comment>
<proteinExistence type="inferred from homology"/>
<comment type="caution">
    <text evidence="16">The sequence shown here is derived from an EMBL/GenBank/DDBJ whole genome shotgun (WGS) entry which is preliminary data.</text>
</comment>
<comment type="similarity">
    <text evidence="11 12">Belongs to the TonB-dependent receptor family.</text>
</comment>
<sequence length="904" mass="98396">MKPNPKISAAVAAILSAPATTIVLAAPEETGTATDTLQEVIVTAQRREESLQNVPITIQALTGDTLAKLNVTTFDDYVKYLPNVTSQGLGPGQNNIYMRGLSTAVGALQGSGVVGAFPNVAVYLDDQSAQLPGRNLDVYAADLERIEVLEGPQGTLFGAGAQAGVVRYITNKPKLDKVEANATAGYSTTAHGDPSNMLEAVLNLPVIADKFALRAVVYNDSRGGYINNIPGTFARRNTDIGIHYAYANGQVPANSVVINNGLITGRAINPVVYKGIRVSGLVAFNDDWNLLVAQSYQNMEADGVFAEMRTDSLGNPQPSLSVQLYNPSWTKDKFTNTSWTLTGRVSALKAVYTGGYLVRNVDQVQDYTNYARGPYVDYYQCNNPSYYAVGGPNPAQAYCQTPSATWRDTERNTHISHEFRLSTPDDWRVRAIGGLFYENYRIGEIVDWNYLTDYAGFHPVGPPTGYFVDGAGNVIQPTGTNAGRPYRYNSTYPCPTAGNPNATCPVTFVPSGIPNVNDPNTRPSSVGFFDDLKRGYTQKAIFGSLDFELIPKTLTLTAGTRYYRIDSTEQGAVVGSFGCKLLFHPTAPNPCVNHSNDTNIDSLGLDKLNKGFKSRANLTWHPAADLLLYYTWSQGFRSGGFNRPNSVTSGPLKGIFLPPVSFTPDTLTNDELGWKSEWLDHRVQFNGAIYQEDWKDAQISVFDPGITGNLTFTTNGGKYRVRGLETTVAARLTHELTVAAGAAWNRTELVEEAAIRGLNGQPIDWATVVPGRPLTNPAGVKGDPLAGAPPFQANLRARYEFLLGDYNTFFQLAGQHTGHQFSSTDKLTKDLQGNSIAYDNPSYSTYDAAVGMSKDAWSVTLSDVNLTDKKADLYANARQWYKAVTVNRPRTLGLTFSYRFAGGK</sequence>
<dbReference type="InterPro" id="IPR036942">
    <property type="entry name" value="Beta-barrel_TonB_sf"/>
</dbReference>
<dbReference type="SUPFAM" id="SSF56935">
    <property type="entry name" value="Porins"/>
    <property type="match status" value="1"/>
</dbReference>
<evidence type="ECO:0000256" key="10">
    <source>
        <dbReference type="ARBA" id="ARBA00023237"/>
    </source>
</evidence>
<evidence type="ECO:0000256" key="12">
    <source>
        <dbReference type="RuleBase" id="RU003357"/>
    </source>
</evidence>
<evidence type="ECO:0000313" key="17">
    <source>
        <dbReference type="Proteomes" id="UP000318509"/>
    </source>
</evidence>
<dbReference type="Pfam" id="PF00593">
    <property type="entry name" value="TonB_dep_Rec_b-barrel"/>
    <property type="match status" value="1"/>
</dbReference>
<feature type="domain" description="TonB-dependent receptor-like beta-barrel" evidence="14">
    <location>
        <begin position="366"/>
        <end position="862"/>
    </location>
</feature>
<keyword evidence="2 11" id="KW-0813">Transport</keyword>
<organism evidence="16 17">
    <name type="scientific">Candidatus Segetimicrobium genomatis</name>
    <dbReference type="NCBI Taxonomy" id="2569760"/>
    <lineage>
        <taxon>Bacteria</taxon>
        <taxon>Bacillati</taxon>
        <taxon>Candidatus Sysuimicrobiota</taxon>
        <taxon>Candidatus Sysuimicrobiia</taxon>
        <taxon>Candidatus Sysuimicrobiales</taxon>
        <taxon>Candidatus Segetimicrobiaceae</taxon>
        <taxon>Candidatus Segetimicrobium</taxon>
    </lineage>
</organism>
<keyword evidence="16" id="KW-0675">Receptor</keyword>
<dbReference type="AlphaFoldDB" id="A0A537KCT2"/>
<dbReference type="GO" id="GO:0009279">
    <property type="term" value="C:cell outer membrane"/>
    <property type="evidence" value="ECO:0007669"/>
    <property type="project" value="UniProtKB-SubCell"/>
</dbReference>
<evidence type="ECO:0000256" key="11">
    <source>
        <dbReference type="PROSITE-ProRule" id="PRU01360"/>
    </source>
</evidence>
<gene>
    <name evidence="16" type="ORF">E6H00_01035</name>
</gene>
<evidence type="ECO:0000259" key="14">
    <source>
        <dbReference type="Pfam" id="PF00593"/>
    </source>
</evidence>
<dbReference type="EMBL" id="VBAK01000021">
    <property type="protein sequence ID" value="TMI93587.1"/>
    <property type="molecule type" value="Genomic_DNA"/>
</dbReference>
<feature type="signal peptide" evidence="13">
    <location>
        <begin position="1"/>
        <end position="25"/>
    </location>
</feature>
<evidence type="ECO:0000256" key="3">
    <source>
        <dbReference type="ARBA" id="ARBA00022452"/>
    </source>
</evidence>
<feature type="chain" id="PRO_5022042619" evidence="13">
    <location>
        <begin position="26"/>
        <end position="904"/>
    </location>
</feature>
<keyword evidence="9 11" id="KW-0472">Membrane</keyword>
<keyword evidence="5 11" id="KW-0812">Transmembrane</keyword>
<evidence type="ECO:0000256" key="7">
    <source>
        <dbReference type="ARBA" id="ARBA00023065"/>
    </source>
</evidence>
<keyword evidence="6" id="KW-0408">Iron</keyword>
<keyword evidence="4" id="KW-0410">Iron transport</keyword>
<evidence type="ECO:0000256" key="2">
    <source>
        <dbReference type="ARBA" id="ARBA00022448"/>
    </source>
</evidence>
<dbReference type="InterPro" id="IPR012910">
    <property type="entry name" value="Plug_dom"/>
</dbReference>
<name>A0A537KCT2_9BACT</name>
<evidence type="ECO:0000256" key="8">
    <source>
        <dbReference type="ARBA" id="ARBA00023077"/>
    </source>
</evidence>
<dbReference type="PANTHER" id="PTHR32552">
    <property type="entry name" value="FERRICHROME IRON RECEPTOR-RELATED"/>
    <property type="match status" value="1"/>
</dbReference>
<dbReference type="Pfam" id="PF07715">
    <property type="entry name" value="Plug"/>
    <property type="match status" value="1"/>
</dbReference>
<keyword evidence="10 11" id="KW-0998">Cell outer membrane</keyword>
<dbReference type="PANTHER" id="PTHR32552:SF81">
    <property type="entry name" value="TONB-DEPENDENT OUTER MEMBRANE RECEPTOR"/>
    <property type="match status" value="1"/>
</dbReference>